<feature type="compositionally biased region" description="Low complexity" evidence="1">
    <location>
        <begin position="194"/>
        <end position="211"/>
    </location>
</feature>
<organism evidence="5 6">
    <name type="scientific">Ceratopteris richardii</name>
    <name type="common">Triangle waterfern</name>
    <dbReference type="NCBI Taxonomy" id="49495"/>
    <lineage>
        <taxon>Eukaryota</taxon>
        <taxon>Viridiplantae</taxon>
        <taxon>Streptophyta</taxon>
        <taxon>Embryophyta</taxon>
        <taxon>Tracheophyta</taxon>
        <taxon>Polypodiopsida</taxon>
        <taxon>Polypodiidae</taxon>
        <taxon>Polypodiales</taxon>
        <taxon>Pteridineae</taxon>
        <taxon>Pteridaceae</taxon>
        <taxon>Parkerioideae</taxon>
        <taxon>Ceratopteris</taxon>
    </lineage>
</organism>
<dbReference type="Proteomes" id="UP000825935">
    <property type="component" value="Chromosome 24"/>
</dbReference>
<reference evidence="5" key="1">
    <citation type="submission" date="2021-08" db="EMBL/GenBank/DDBJ databases">
        <title>WGS assembly of Ceratopteris richardii.</title>
        <authorList>
            <person name="Marchant D.B."/>
            <person name="Chen G."/>
            <person name="Jenkins J."/>
            <person name="Shu S."/>
            <person name="Leebens-Mack J."/>
            <person name="Grimwood J."/>
            <person name="Schmutz J."/>
            <person name="Soltis P."/>
            <person name="Soltis D."/>
            <person name="Chen Z.-H."/>
        </authorList>
    </citation>
    <scope>NUCLEOTIDE SEQUENCE</scope>
    <source>
        <strain evidence="5">Whitten #5841</strain>
        <tissue evidence="5">Leaf</tissue>
    </source>
</reference>
<name>A0A8T2RVY8_CERRI</name>
<dbReference type="Gene3D" id="2.60.40.420">
    <property type="entry name" value="Cupredoxins - blue copper proteins"/>
    <property type="match status" value="1"/>
</dbReference>
<sequence>MAVLRRYVRSALSALLFLQFISSTVLSDDHIVGANHGWQVPAQSGVNLNYSNWAANQTFYLGDFISFHYEEGLHTVYEVNKTTYENCGVGSNGEDGKEQGDTGAGRSDLLTDKADDDVENANEDKRPIIRDDRNSSDMVLRDWSTKGGRSIVLLNESRNYYFVCGVGDHCQQGMKVAIHVLPTHRPTSQRVANSNTSDTTTLTQSSSSSSSNFFSCCSISFLIFQIFIFSSIFSISTP</sequence>
<accession>A0A8T2RVY8</accession>
<dbReference type="PANTHER" id="PTHR33021">
    <property type="entry name" value="BLUE COPPER PROTEIN"/>
    <property type="match status" value="1"/>
</dbReference>
<feature type="region of interest" description="Disordered" evidence="1">
    <location>
        <begin position="187"/>
        <end position="211"/>
    </location>
</feature>
<dbReference type="SUPFAM" id="SSF49503">
    <property type="entry name" value="Cupredoxins"/>
    <property type="match status" value="2"/>
</dbReference>
<feature type="region of interest" description="Disordered" evidence="1">
    <location>
        <begin position="90"/>
        <end position="126"/>
    </location>
</feature>
<keyword evidence="2" id="KW-0812">Transmembrane</keyword>
<dbReference type="OrthoDB" id="2012289at2759"/>
<dbReference type="PROSITE" id="PS51485">
    <property type="entry name" value="PHYTOCYANIN"/>
    <property type="match status" value="1"/>
</dbReference>
<dbReference type="EMBL" id="CM035429">
    <property type="protein sequence ID" value="KAH7300490.1"/>
    <property type="molecule type" value="Genomic_DNA"/>
</dbReference>
<proteinExistence type="predicted"/>
<evidence type="ECO:0000256" key="2">
    <source>
        <dbReference type="SAM" id="Phobius"/>
    </source>
</evidence>
<feature type="domain" description="Phytocyanin" evidence="4">
    <location>
        <begin position="28"/>
        <end position="182"/>
    </location>
</feature>
<dbReference type="InterPro" id="IPR003245">
    <property type="entry name" value="Phytocyanin_dom"/>
</dbReference>
<evidence type="ECO:0000256" key="1">
    <source>
        <dbReference type="SAM" id="MobiDB-lite"/>
    </source>
</evidence>
<keyword evidence="2" id="KW-1133">Transmembrane helix</keyword>
<dbReference type="InterPro" id="IPR039391">
    <property type="entry name" value="Phytocyanin-like"/>
</dbReference>
<protein>
    <recommendedName>
        <fullName evidence="4">Phytocyanin domain-containing protein</fullName>
    </recommendedName>
</protein>
<dbReference type="InterPro" id="IPR008972">
    <property type="entry name" value="Cupredoxin"/>
</dbReference>
<dbReference type="GO" id="GO:0005886">
    <property type="term" value="C:plasma membrane"/>
    <property type="evidence" value="ECO:0007669"/>
    <property type="project" value="TreeGrafter"/>
</dbReference>
<dbReference type="AlphaFoldDB" id="A0A8T2RVY8"/>
<evidence type="ECO:0000259" key="4">
    <source>
        <dbReference type="PROSITE" id="PS51485"/>
    </source>
</evidence>
<feature type="transmembrane region" description="Helical" evidence="2">
    <location>
        <begin position="212"/>
        <end position="235"/>
    </location>
</feature>
<gene>
    <name evidence="5" type="ORF">KP509_24G065200</name>
</gene>
<evidence type="ECO:0000313" key="6">
    <source>
        <dbReference type="Proteomes" id="UP000825935"/>
    </source>
</evidence>
<keyword evidence="2" id="KW-0472">Membrane</keyword>
<evidence type="ECO:0000313" key="5">
    <source>
        <dbReference type="EMBL" id="KAH7300490.1"/>
    </source>
</evidence>
<dbReference type="PANTHER" id="PTHR33021:SF13">
    <property type="entry name" value="OS09G0557900 PROTEIN"/>
    <property type="match status" value="1"/>
</dbReference>
<keyword evidence="3" id="KW-0732">Signal</keyword>
<feature type="chain" id="PRO_5035750930" description="Phytocyanin domain-containing protein" evidence="3">
    <location>
        <begin position="28"/>
        <end position="238"/>
    </location>
</feature>
<feature type="signal peptide" evidence="3">
    <location>
        <begin position="1"/>
        <end position="27"/>
    </location>
</feature>
<dbReference type="Pfam" id="PF02298">
    <property type="entry name" value="Cu_bind_like"/>
    <property type="match status" value="1"/>
</dbReference>
<dbReference type="GO" id="GO:0009055">
    <property type="term" value="F:electron transfer activity"/>
    <property type="evidence" value="ECO:0007669"/>
    <property type="project" value="InterPro"/>
</dbReference>
<dbReference type="OMA" id="ANSHVFE"/>
<keyword evidence="6" id="KW-1185">Reference proteome</keyword>
<comment type="caution">
    <text evidence="5">The sequence shown here is derived from an EMBL/GenBank/DDBJ whole genome shotgun (WGS) entry which is preliminary data.</text>
</comment>
<evidence type="ECO:0000256" key="3">
    <source>
        <dbReference type="SAM" id="SignalP"/>
    </source>
</evidence>